<reference evidence="1" key="1">
    <citation type="submission" date="2024-02" db="EMBL/GenBank/DDBJ databases">
        <authorList>
            <consortium name="ELIXIR-Norway"/>
            <consortium name="Elixir Norway"/>
        </authorList>
    </citation>
    <scope>NUCLEOTIDE SEQUENCE</scope>
</reference>
<proteinExistence type="predicted"/>
<dbReference type="SUPFAM" id="SSF52266">
    <property type="entry name" value="SGNH hydrolase"/>
    <property type="match status" value="1"/>
</dbReference>
<evidence type="ECO:0000313" key="2">
    <source>
        <dbReference type="Proteomes" id="UP001497444"/>
    </source>
</evidence>
<evidence type="ECO:0000313" key="1">
    <source>
        <dbReference type="EMBL" id="CAK9253290.1"/>
    </source>
</evidence>
<sequence>MIADICNTGCGALQNGIGSAGTGSVVLYQSSPNPTSGSAVIGYSISIPFSSATIQVSDNAGKLIRQFTLPQQQGAGSVTFDGSSAVEDREYSTGLHEHIYRIAALGDSYTEGAGAPQDSSWPRLLQHELYHTDSLEVMNCGVSGSDPIFEYMLIRQKILAYHPDMIIVDLNQSDINDCIIRGGFDRFQNDGTVKYASAPWWEWIYANCFIYRRVVNGVMGYDHLLLPTGEYQARSIVAMNLIKQTVDSLSQLCSQNHCNFALVFNPMMPEIIANKYTLQPVLDYARSRGIKTVDGFQFFKKEIPNASIGKYFWKIDGHNNSHGYQMLARAVAQELNMHPQVIVGNK</sequence>
<organism evidence="1 2">
    <name type="scientific">Sphagnum jensenii</name>
    <dbReference type="NCBI Taxonomy" id="128206"/>
    <lineage>
        <taxon>Eukaryota</taxon>
        <taxon>Viridiplantae</taxon>
        <taxon>Streptophyta</taxon>
        <taxon>Embryophyta</taxon>
        <taxon>Bryophyta</taxon>
        <taxon>Sphagnophytina</taxon>
        <taxon>Sphagnopsida</taxon>
        <taxon>Sphagnales</taxon>
        <taxon>Sphagnaceae</taxon>
        <taxon>Sphagnum</taxon>
    </lineage>
</organism>
<dbReference type="EMBL" id="CAXAQS010000811">
    <property type="protein sequence ID" value="CAK9253290.1"/>
    <property type="molecule type" value="Genomic_DNA"/>
</dbReference>
<dbReference type="Gene3D" id="3.40.50.1110">
    <property type="entry name" value="SGNH hydrolase"/>
    <property type="match status" value="1"/>
</dbReference>
<evidence type="ECO:0008006" key="3">
    <source>
        <dbReference type="Google" id="ProtNLM"/>
    </source>
</evidence>
<accession>A0ABP0VJN9</accession>
<dbReference type="Proteomes" id="UP001497444">
    <property type="component" value="Unassembled WGS sequence"/>
</dbReference>
<dbReference type="InterPro" id="IPR036514">
    <property type="entry name" value="SGNH_hydro_sf"/>
</dbReference>
<name>A0ABP0VJN9_9BRYO</name>
<keyword evidence="2" id="KW-1185">Reference proteome</keyword>
<protein>
    <recommendedName>
        <fullName evidence="3">SGNH hydrolase-type esterase domain-containing protein</fullName>
    </recommendedName>
</protein>
<comment type="caution">
    <text evidence="1">The sequence shown here is derived from an EMBL/GenBank/DDBJ whole genome shotgun (WGS) entry which is preliminary data.</text>
</comment>
<gene>
    <name evidence="1" type="ORF">CSSPJE1EN1_LOCUS28668</name>
</gene>